<evidence type="ECO:0000313" key="2">
    <source>
        <dbReference type="EMBL" id="RHW45006.1"/>
    </source>
</evidence>
<organism evidence="2 3">
    <name type="scientific">Dermacoccus abyssi</name>
    <dbReference type="NCBI Taxonomy" id="322596"/>
    <lineage>
        <taxon>Bacteria</taxon>
        <taxon>Bacillati</taxon>
        <taxon>Actinomycetota</taxon>
        <taxon>Actinomycetes</taxon>
        <taxon>Micrococcales</taxon>
        <taxon>Dermacoccaceae</taxon>
        <taxon>Dermacoccus</taxon>
    </lineage>
</organism>
<dbReference type="SUPFAM" id="SSF47413">
    <property type="entry name" value="lambda repressor-like DNA-binding domains"/>
    <property type="match status" value="1"/>
</dbReference>
<reference evidence="2 3" key="1">
    <citation type="submission" date="2018-08" db="EMBL/GenBank/DDBJ databases">
        <title>Whole genome sequence analysis of Dermacoccus abyssi bacteria isolated from Deep Mariana trench Micromonospora spp reveals genes involved in the environmental adaptation and production of secondary metabolites.</title>
        <authorList>
            <person name="Abdel-Mageed W.M."/>
            <person name="Lehri B."/>
            <person name="Nouioui I."/>
            <person name="Goodfellow I."/>
            <person name="Jaspars M."/>
            <person name="Karlyshev A."/>
        </authorList>
    </citation>
    <scope>NUCLEOTIDE SEQUENCE [LARGE SCALE GENOMIC DNA]</scope>
    <source>
        <strain evidence="2 3">MT1.1</strain>
    </source>
</reference>
<dbReference type="PROSITE" id="PS50943">
    <property type="entry name" value="HTH_CROC1"/>
    <property type="match status" value="1"/>
</dbReference>
<feature type="domain" description="HTH cro/C1-type" evidence="1">
    <location>
        <begin position="35"/>
        <end position="85"/>
    </location>
</feature>
<name>A0A417Z2U5_9MICO</name>
<dbReference type="Proteomes" id="UP000285376">
    <property type="component" value="Unassembled WGS sequence"/>
</dbReference>
<dbReference type="InterPro" id="IPR010982">
    <property type="entry name" value="Lambda_DNA-bd_dom_sf"/>
</dbReference>
<evidence type="ECO:0000259" key="1">
    <source>
        <dbReference type="PROSITE" id="PS50943"/>
    </source>
</evidence>
<dbReference type="CDD" id="cd00093">
    <property type="entry name" value="HTH_XRE"/>
    <property type="match status" value="1"/>
</dbReference>
<evidence type="ECO:0000313" key="3">
    <source>
        <dbReference type="Proteomes" id="UP000285376"/>
    </source>
</evidence>
<dbReference type="EMBL" id="QWLM01000012">
    <property type="protein sequence ID" value="RHW45006.1"/>
    <property type="molecule type" value="Genomic_DNA"/>
</dbReference>
<dbReference type="AlphaFoldDB" id="A0A417Z2U5"/>
<dbReference type="Gene3D" id="1.10.260.40">
    <property type="entry name" value="lambda repressor-like DNA-binding domains"/>
    <property type="match status" value="1"/>
</dbReference>
<dbReference type="GO" id="GO:0003677">
    <property type="term" value="F:DNA binding"/>
    <property type="evidence" value="ECO:0007669"/>
    <property type="project" value="InterPro"/>
</dbReference>
<gene>
    <name evidence="2" type="ORF">D1832_10495</name>
</gene>
<comment type="caution">
    <text evidence="2">The sequence shown here is derived from an EMBL/GenBank/DDBJ whole genome shotgun (WGS) entry which is preliminary data.</text>
</comment>
<accession>A0A417Z2U5</accession>
<dbReference type="RefSeq" id="WP_118913996.1">
    <property type="nucleotide sequence ID" value="NZ_QWLM01000012.1"/>
</dbReference>
<dbReference type="InterPro" id="IPR001387">
    <property type="entry name" value="Cro/C1-type_HTH"/>
</dbReference>
<proteinExistence type="predicted"/>
<protein>
    <submittedName>
        <fullName evidence="2">XRE family transcriptional regulator</fullName>
    </submittedName>
</protein>
<sequence length="97" mass="10483">MPRYSRPQPWELSANWPDVAASDSAGEVARLLAVNLRKAMGGRSARAVAAETGVDHTLIGKVLNGKTWADLATIARLEDALGVDLWPRRTDRSNSVS</sequence>
<dbReference type="Pfam" id="PF01381">
    <property type="entry name" value="HTH_3"/>
    <property type="match status" value="1"/>
</dbReference>